<dbReference type="Pfam" id="PF11750">
    <property type="entry name" value="DUF3307"/>
    <property type="match status" value="1"/>
</dbReference>
<dbReference type="Proteomes" id="UP000824156">
    <property type="component" value="Unassembled WGS sequence"/>
</dbReference>
<dbReference type="InterPro" id="IPR021737">
    <property type="entry name" value="Phage_phiKZ_Orf197"/>
</dbReference>
<evidence type="ECO:0000313" key="3">
    <source>
        <dbReference type="Proteomes" id="UP000824156"/>
    </source>
</evidence>
<name>A0A9D2AZB5_9SPHI</name>
<feature type="transmembrane region" description="Helical" evidence="1">
    <location>
        <begin position="89"/>
        <end position="110"/>
    </location>
</feature>
<accession>A0A9D2AZB5</accession>
<reference evidence="2" key="1">
    <citation type="journal article" date="2021" name="PeerJ">
        <title>Extensive microbial diversity within the chicken gut microbiome revealed by metagenomics and culture.</title>
        <authorList>
            <person name="Gilroy R."/>
            <person name="Ravi A."/>
            <person name="Getino M."/>
            <person name="Pursley I."/>
            <person name="Horton D.L."/>
            <person name="Alikhan N.F."/>
            <person name="Baker D."/>
            <person name="Gharbi K."/>
            <person name="Hall N."/>
            <person name="Watson M."/>
            <person name="Adriaenssens E.M."/>
            <person name="Foster-Nyarko E."/>
            <person name="Jarju S."/>
            <person name="Secka A."/>
            <person name="Antonio M."/>
            <person name="Oren A."/>
            <person name="Chaudhuri R.R."/>
            <person name="La Ragione R."/>
            <person name="Hildebrand F."/>
            <person name="Pallen M.J."/>
        </authorList>
    </citation>
    <scope>NUCLEOTIDE SEQUENCE</scope>
    <source>
        <strain evidence="2">1719</strain>
    </source>
</reference>
<evidence type="ECO:0000256" key="1">
    <source>
        <dbReference type="SAM" id="Phobius"/>
    </source>
</evidence>
<gene>
    <name evidence="2" type="ORF">H9853_06865</name>
</gene>
<proteinExistence type="predicted"/>
<comment type="caution">
    <text evidence="2">The sequence shown here is derived from an EMBL/GenBank/DDBJ whole genome shotgun (WGS) entry which is preliminary data.</text>
</comment>
<evidence type="ECO:0000313" key="2">
    <source>
        <dbReference type="EMBL" id="HIX54729.1"/>
    </source>
</evidence>
<protein>
    <submittedName>
        <fullName evidence="2">DUF3307 domain-containing protein</fullName>
    </submittedName>
</protein>
<feature type="transmembrane region" description="Helical" evidence="1">
    <location>
        <begin position="122"/>
        <end position="144"/>
    </location>
</feature>
<feature type="transmembrane region" description="Helical" evidence="1">
    <location>
        <begin position="172"/>
        <end position="192"/>
    </location>
</feature>
<feature type="transmembrane region" description="Helical" evidence="1">
    <location>
        <begin position="212"/>
        <end position="235"/>
    </location>
</feature>
<sequence>MIFFLKLVLAHLIADFILQPSSWVVDKERFKVRSLKLYLHLLIHGALVLVLLWDFSYWPLALSIAITHGLIDVLKLYGQKTSSKGIWFFIDQTLHLASILFLASVFIEAIPEIRSFPIEESFWVYLTAIIFITFVSGICIQVLLKDWSSSIDQSHDESLINAGKYIGILERLFVFTFVVSGYWEGIGFLLAAKSIFRFGDLKESKDRKLTEYILIGTLLSFAIATASGMLVLALVS</sequence>
<organism evidence="2 3">
    <name type="scientific">Candidatus Sphingobacterium stercoripullorum</name>
    <dbReference type="NCBI Taxonomy" id="2838759"/>
    <lineage>
        <taxon>Bacteria</taxon>
        <taxon>Pseudomonadati</taxon>
        <taxon>Bacteroidota</taxon>
        <taxon>Sphingobacteriia</taxon>
        <taxon>Sphingobacteriales</taxon>
        <taxon>Sphingobacteriaceae</taxon>
        <taxon>Sphingobacterium</taxon>
    </lineage>
</organism>
<reference evidence="2" key="2">
    <citation type="submission" date="2021-04" db="EMBL/GenBank/DDBJ databases">
        <authorList>
            <person name="Gilroy R."/>
        </authorList>
    </citation>
    <scope>NUCLEOTIDE SEQUENCE</scope>
    <source>
        <strain evidence="2">1719</strain>
    </source>
</reference>
<keyword evidence="1" id="KW-0472">Membrane</keyword>
<keyword evidence="1" id="KW-0812">Transmembrane</keyword>
<feature type="transmembrane region" description="Helical" evidence="1">
    <location>
        <begin position="37"/>
        <end position="53"/>
    </location>
</feature>
<keyword evidence="1" id="KW-1133">Transmembrane helix</keyword>
<dbReference type="EMBL" id="DXEZ01000192">
    <property type="protein sequence ID" value="HIX54729.1"/>
    <property type="molecule type" value="Genomic_DNA"/>
</dbReference>
<dbReference type="AlphaFoldDB" id="A0A9D2AZB5"/>